<dbReference type="Pfam" id="PF11149">
    <property type="entry name" value="DUF2924"/>
    <property type="match status" value="1"/>
</dbReference>
<accession>A0A644X9A8</accession>
<gene>
    <name evidence="1" type="ORF">SDC9_59106</name>
</gene>
<proteinExistence type="predicted"/>
<dbReference type="AlphaFoldDB" id="A0A644X9A8"/>
<dbReference type="InterPro" id="IPR021322">
    <property type="entry name" value="DUF2924"/>
</dbReference>
<evidence type="ECO:0008006" key="2">
    <source>
        <dbReference type="Google" id="ProtNLM"/>
    </source>
</evidence>
<name>A0A644X9A8_9ZZZZ</name>
<comment type="caution">
    <text evidence="1">The sequence shown here is derived from an EMBL/GenBank/DDBJ whole genome shotgun (WGS) entry which is preliminary data.</text>
</comment>
<dbReference type="EMBL" id="VSSQ01002018">
    <property type="protein sequence ID" value="MPM12752.1"/>
    <property type="molecule type" value="Genomic_DNA"/>
</dbReference>
<protein>
    <recommendedName>
        <fullName evidence="2">DUF2924 domain-containing protein</fullName>
    </recommendedName>
</protein>
<sequence>MSNDEIMERQIRAVAKMTMPELTEKFKELFGVPAPNTNGKCLRARLIYKLQEIYLGGISAEDLTKLEKLADRDPMANLKRDLTRNLRNGAKLQRFWKGVMHEVSAVGDGTYEYNGAVYKSLSAVARLITGTRWNGKLFFGVK</sequence>
<reference evidence="1" key="1">
    <citation type="submission" date="2019-08" db="EMBL/GenBank/DDBJ databases">
        <authorList>
            <person name="Kucharzyk K."/>
            <person name="Murdoch R.W."/>
            <person name="Higgins S."/>
            <person name="Loffler F."/>
        </authorList>
    </citation>
    <scope>NUCLEOTIDE SEQUENCE</scope>
</reference>
<evidence type="ECO:0000313" key="1">
    <source>
        <dbReference type="EMBL" id="MPM12752.1"/>
    </source>
</evidence>
<organism evidence="1">
    <name type="scientific">bioreactor metagenome</name>
    <dbReference type="NCBI Taxonomy" id="1076179"/>
    <lineage>
        <taxon>unclassified sequences</taxon>
        <taxon>metagenomes</taxon>
        <taxon>ecological metagenomes</taxon>
    </lineage>
</organism>